<evidence type="ECO:0000313" key="1">
    <source>
        <dbReference type="EMBL" id="CNI16664.1"/>
    </source>
</evidence>
<name>A0A0T9QL07_9GAMM</name>
<gene>
    <name evidence="1" type="ORF">ERS008667_02609</name>
</gene>
<dbReference type="AlphaFoldDB" id="A0A0T9QL07"/>
<evidence type="ECO:0008006" key="3">
    <source>
        <dbReference type="Google" id="ProtNLM"/>
    </source>
</evidence>
<proteinExistence type="predicted"/>
<accession>A0A0T9QL07</accession>
<dbReference type="Proteomes" id="UP000038204">
    <property type="component" value="Unassembled WGS sequence"/>
</dbReference>
<reference evidence="1 2" key="1">
    <citation type="submission" date="2015-03" db="EMBL/GenBank/DDBJ databases">
        <authorList>
            <person name="Murphy D."/>
        </authorList>
    </citation>
    <scope>NUCLEOTIDE SEQUENCE [LARGE SCALE GENOMIC DNA]</scope>
    <source>
        <strain evidence="1 2">Y233</strain>
    </source>
</reference>
<organism evidence="1 2">
    <name type="scientific">Yersinia similis</name>
    <dbReference type="NCBI Taxonomy" id="367190"/>
    <lineage>
        <taxon>Bacteria</taxon>
        <taxon>Pseudomonadati</taxon>
        <taxon>Pseudomonadota</taxon>
        <taxon>Gammaproteobacteria</taxon>
        <taxon>Enterobacterales</taxon>
        <taxon>Yersiniaceae</taxon>
        <taxon>Yersinia</taxon>
    </lineage>
</organism>
<dbReference type="RefSeq" id="WP_049599860.1">
    <property type="nucleotide sequence ID" value="NZ_CQBK01000018.1"/>
</dbReference>
<evidence type="ECO:0000313" key="2">
    <source>
        <dbReference type="Proteomes" id="UP000038204"/>
    </source>
</evidence>
<sequence>MKSNQLEDVTCQVRQAQAVLAMWLELATSNKSDISDKIGAIITLLDGVPEAMISANSKLADYIFKEYKESKK</sequence>
<dbReference type="EMBL" id="CQBK01000018">
    <property type="protein sequence ID" value="CNI16664.1"/>
    <property type="molecule type" value="Genomic_DNA"/>
</dbReference>
<protein>
    <recommendedName>
        <fullName evidence="3">Prophage protein</fullName>
    </recommendedName>
</protein>